<dbReference type="GO" id="GO:0015031">
    <property type="term" value="P:protein transport"/>
    <property type="evidence" value="ECO:0007669"/>
    <property type="project" value="UniProtKB-KW"/>
</dbReference>
<comment type="caution">
    <text evidence="3">The sequence shown here is derived from an EMBL/GenBank/DDBJ whole genome shotgun (WGS) entry which is preliminary data.</text>
</comment>
<dbReference type="PANTHER" id="PTHR34982:SF1">
    <property type="entry name" value="FLAGELLAR ASSEMBLY PROTEIN FLIH"/>
    <property type="match status" value="1"/>
</dbReference>
<dbReference type="GO" id="GO:0005829">
    <property type="term" value="C:cytosol"/>
    <property type="evidence" value="ECO:0007669"/>
    <property type="project" value="TreeGrafter"/>
</dbReference>
<evidence type="ECO:0000256" key="1">
    <source>
        <dbReference type="ARBA" id="ARBA00022448"/>
    </source>
</evidence>
<dbReference type="Proteomes" id="UP000022447">
    <property type="component" value="Unassembled WGS sequence"/>
</dbReference>
<organism evidence="3 4">
    <name type="scientific">Roseivivax halodurans JCM 10272</name>
    <dbReference type="NCBI Taxonomy" id="1449350"/>
    <lineage>
        <taxon>Bacteria</taxon>
        <taxon>Pseudomonadati</taxon>
        <taxon>Pseudomonadota</taxon>
        <taxon>Alphaproteobacteria</taxon>
        <taxon>Rhodobacterales</taxon>
        <taxon>Roseobacteraceae</taxon>
        <taxon>Roseivivax</taxon>
    </lineage>
</organism>
<dbReference type="EMBL" id="JALZ01000001">
    <property type="protein sequence ID" value="ETX16698.1"/>
    <property type="molecule type" value="Genomic_DNA"/>
</dbReference>
<dbReference type="RefSeq" id="WP_037256916.1">
    <property type="nucleotide sequence ID" value="NZ_JALZ01000001.1"/>
</dbReference>
<keyword evidence="1" id="KW-0813">Transport</keyword>
<evidence type="ECO:0000313" key="3">
    <source>
        <dbReference type="EMBL" id="ETX16698.1"/>
    </source>
</evidence>
<evidence type="ECO:0000313" key="4">
    <source>
        <dbReference type="Proteomes" id="UP000022447"/>
    </source>
</evidence>
<dbReference type="STRING" id="1449350.OCH239_00205"/>
<keyword evidence="2" id="KW-0653">Protein transport</keyword>
<dbReference type="OrthoDB" id="7873045at2"/>
<dbReference type="eggNOG" id="ENOG5032WRX">
    <property type="taxonomic scope" value="Bacteria"/>
</dbReference>
<accession>X7ENE8</accession>
<reference evidence="3 4" key="1">
    <citation type="submission" date="2014-01" db="EMBL/GenBank/DDBJ databases">
        <title>Roseivivax halodurans JCM 10272 Genome Sequencing.</title>
        <authorList>
            <person name="Lai Q."/>
            <person name="Li G."/>
            <person name="Shao Z."/>
        </authorList>
    </citation>
    <scope>NUCLEOTIDE SEQUENCE [LARGE SCALE GENOMIC DNA]</scope>
    <source>
        <strain evidence="3 4">JCM 10272</strain>
    </source>
</reference>
<evidence type="ECO:0000256" key="2">
    <source>
        <dbReference type="ARBA" id="ARBA00022927"/>
    </source>
</evidence>
<sequence>MRFFFERDFDRELEIESGETPSEAAGVIAQDIEERIAEARAAGFAEGEASGRAAAEIDLRGACETRQAEALTALSSRLKEFVAEADMHRAKLEIELVDFALAVCERLAPEAVVHFSEPRLRDELQAGLKLVQGEGRVRVRVALDLRDRIEADIAKMAGSELAARVEVSGDAGLAAGDVRLEWDNGFMEYSFAATCDRLISALDTLAGGESRPAPFRRAAHA</sequence>
<dbReference type="PANTHER" id="PTHR34982">
    <property type="entry name" value="YOP PROTEINS TRANSLOCATION PROTEIN L"/>
    <property type="match status" value="1"/>
</dbReference>
<name>X7ENE8_9RHOB</name>
<gene>
    <name evidence="3" type="ORF">OCH239_00205</name>
</gene>
<proteinExistence type="predicted"/>
<dbReference type="AlphaFoldDB" id="X7ENE8"/>
<keyword evidence="4" id="KW-1185">Reference proteome</keyword>
<protein>
    <submittedName>
        <fullName evidence="3">Uncharacterized protein</fullName>
    </submittedName>
</protein>
<dbReference type="InterPro" id="IPR051472">
    <property type="entry name" value="T3SS_Stator/FliH"/>
</dbReference>